<dbReference type="EMBL" id="FPBO01000009">
    <property type="protein sequence ID" value="SFU75901.1"/>
    <property type="molecule type" value="Genomic_DNA"/>
</dbReference>
<reference evidence="3" key="1">
    <citation type="submission" date="2016-10" db="EMBL/GenBank/DDBJ databases">
        <authorList>
            <person name="Varghese N."/>
            <person name="Submissions S."/>
        </authorList>
    </citation>
    <scope>NUCLEOTIDE SEQUENCE [LARGE SCALE GENOMIC DNA]</scope>
    <source>
        <strain evidence="3">CGMCC 1.11014</strain>
    </source>
</reference>
<dbReference type="InterPro" id="IPR000073">
    <property type="entry name" value="AB_hydrolase_1"/>
</dbReference>
<dbReference type="PRINTS" id="PR00111">
    <property type="entry name" value="ABHYDROLASE"/>
</dbReference>
<evidence type="ECO:0000259" key="1">
    <source>
        <dbReference type="Pfam" id="PF00561"/>
    </source>
</evidence>
<name>A0A1I7ISR4_9BURK</name>
<dbReference type="GO" id="GO:0016787">
    <property type="term" value="F:hydrolase activity"/>
    <property type="evidence" value="ECO:0007669"/>
    <property type="project" value="UniProtKB-KW"/>
</dbReference>
<dbReference type="Proteomes" id="UP000199391">
    <property type="component" value="Unassembled WGS sequence"/>
</dbReference>
<dbReference type="PRINTS" id="PR00412">
    <property type="entry name" value="EPOXHYDRLASE"/>
</dbReference>
<dbReference type="PANTHER" id="PTHR43798:SF33">
    <property type="entry name" value="HYDROLASE, PUTATIVE (AFU_ORTHOLOGUE AFUA_2G14860)-RELATED"/>
    <property type="match status" value="1"/>
</dbReference>
<dbReference type="Gene3D" id="3.40.50.1820">
    <property type="entry name" value="alpha/beta hydrolase"/>
    <property type="match status" value="1"/>
</dbReference>
<dbReference type="InterPro" id="IPR029058">
    <property type="entry name" value="AB_hydrolase_fold"/>
</dbReference>
<dbReference type="InterPro" id="IPR000639">
    <property type="entry name" value="Epox_hydrolase-like"/>
</dbReference>
<sequence length="292" mass="33510">MHTPSRSEFIDVRGVRTHVRHWGREGAPKIFMVHGWMDVSASFQFVVDSLRGDWHVIAPDWRGFGLTARPPVDTYWFVDYLGDLDAILRHYQPDEPVNLLGHSMGGNVVGLYAGARPARIRRLVNLEGFGMPSTTPDQAPRRYAKWMDELLVPQEMRGYPTLDDVAARLQKTNPRLTDARAAFLAQHWSARNERGEWAILGDPAHKRISPLLYHVEEVMACWRAITAPVLWVEATHTNMWLWMGPKEEARVEIDRRLGHLANVTAKMMDNAGHMLHHDQPEELARMLEEFLT</sequence>
<dbReference type="STRING" id="1035707.SAMN05216552_10096"/>
<dbReference type="Pfam" id="PF00561">
    <property type="entry name" value="Abhydrolase_1"/>
    <property type="match status" value="1"/>
</dbReference>
<evidence type="ECO:0000313" key="3">
    <source>
        <dbReference type="Proteomes" id="UP000199391"/>
    </source>
</evidence>
<accession>A0A1I7ISR4</accession>
<dbReference type="GO" id="GO:0016020">
    <property type="term" value="C:membrane"/>
    <property type="evidence" value="ECO:0007669"/>
    <property type="project" value="TreeGrafter"/>
</dbReference>
<gene>
    <name evidence="2" type="ORF">SAMN05216552_10096</name>
</gene>
<dbReference type="InterPro" id="IPR050266">
    <property type="entry name" value="AB_hydrolase_sf"/>
</dbReference>
<organism evidence="2 3">
    <name type="scientific">Pseudoduganella namucuonensis</name>
    <dbReference type="NCBI Taxonomy" id="1035707"/>
    <lineage>
        <taxon>Bacteria</taxon>
        <taxon>Pseudomonadati</taxon>
        <taxon>Pseudomonadota</taxon>
        <taxon>Betaproteobacteria</taxon>
        <taxon>Burkholderiales</taxon>
        <taxon>Oxalobacteraceae</taxon>
        <taxon>Telluria group</taxon>
        <taxon>Pseudoduganella</taxon>
    </lineage>
</organism>
<dbReference type="RefSeq" id="WP_177307140.1">
    <property type="nucleotide sequence ID" value="NZ_FPBO01000009.1"/>
</dbReference>
<proteinExistence type="predicted"/>
<feature type="domain" description="AB hydrolase-1" evidence="1">
    <location>
        <begin position="30"/>
        <end position="278"/>
    </location>
</feature>
<dbReference type="AlphaFoldDB" id="A0A1I7ISR4"/>
<evidence type="ECO:0000313" key="2">
    <source>
        <dbReference type="EMBL" id="SFU75901.1"/>
    </source>
</evidence>
<protein>
    <submittedName>
        <fullName evidence="2">Lysophospholipase, alpha-beta hydrolase superfamily</fullName>
    </submittedName>
</protein>
<dbReference type="SUPFAM" id="SSF53474">
    <property type="entry name" value="alpha/beta-Hydrolases"/>
    <property type="match status" value="1"/>
</dbReference>
<dbReference type="PANTHER" id="PTHR43798">
    <property type="entry name" value="MONOACYLGLYCEROL LIPASE"/>
    <property type="match status" value="1"/>
</dbReference>
<keyword evidence="2" id="KW-0378">Hydrolase</keyword>
<keyword evidence="3" id="KW-1185">Reference proteome</keyword>